<gene>
    <name evidence="3" type="ORF">LNKW23_34420</name>
</gene>
<sequence length="237" mass="24747">MTLAPGVPSFPPLLTGEETRPGQDPFAKAVARAAVGADPGLVVWADDPATARAAMVLAPEVSLAEAAGGAVALMLGLGDALGALAPPEVGVQIEWPATIRVNGARCGRIRAAASTADPAAEPDWMVVGFELDLIPPPDAVPGADPDRTWAHEEGCGEIAARALVESWSRHSLVWINTWTDRGFRPLHESWRGRLWRLGEALPEGGTFLGLDEAGGQLVKSGGGTVLRPLHSHLMEAS</sequence>
<evidence type="ECO:0000256" key="1">
    <source>
        <dbReference type="SAM" id="MobiDB-lite"/>
    </source>
</evidence>
<dbReference type="RefSeq" id="WP_285673217.1">
    <property type="nucleotide sequence ID" value="NZ_BSYI01000032.1"/>
</dbReference>
<accession>A0ABQ6LLZ5</accession>
<dbReference type="Proteomes" id="UP001239909">
    <property type="component" value="Unassembled WGS sequence"/>
</dbReference>
<dbReference type="InterPro" id="IPR004143">
    <property type="entry name" value="BPL_LPL_catalytic"/>
</dbReference>
<keyword evidence="4" id="KW-1185">Reference proteome</keyword>
<reference evidence="3 4" key="1">
    <citation type="submission" date="2023-04" db="EMBL/GenBank/DDBJ databases">
        <title>Marinoamorphus aggregata gen. nov., sp. Nov., isolate from tissue of brittle star Ophioplocus japonicus.</title>
        <authorList>
            <person name="Kawano K."/>
            <person name="Sawayama S."/>
            <person name="Nakagawa S."/>
        </authorList>
    </citation>
    <scope>NUCLEOTIDE SEQUENCE [LARGE SCALE GENOMIC DNA]</scope>
    <source>
        <strain evidence="3 4">NKW23</strain>
    </source>
</reference>
<organism evidence="3 4">
    <name type="scientific">Paralimibaculum aggregatum</name>
    <dbReference type="NCBI Taxonomy" id="3036245"/>
    <lineage>
        <taxon>Bacteria</taxon>
        <taxon>Pseudomonadati</taxon>
        <taxon>Pseudomonadota</taxon>
        <taxon>Alphaproteobacteria</taxon>
        <taxon>Rhodobacterales</taxon>
        <taxon>Paracoccaceae</taxon>
        <taxon>Paralimibaculum</taxon>
    </lineage>
</organism>
<evidence type="ECO:0000313" key="4">
    <source>
        <dbReference type="Proteomes" id="UP001239909"/>
    </source>
</evidence>
<comment type="caution">
    <text evidence="3">The sequence shown here is derived from an EMBL/GenBank/DDBJ whole genome shotgun (WGS) entry which is preliminary data.</text>
</comment>
<evidence type="ECO:0000313" key="3">
    <source>
        <dbReference type="EMBL" id="GMG84227.1"/>
    </source>
</evidence>
<dbReference type="SUPFAM" id="SSF55681">
    <property type="entry name" value="Class II aaRS and biotin synthetases"/>
    <property type="match status" value="1"/>
</dbReference>
<feature type="region of interest" description="Disordered" evidence="1">
    <location>
        <begin position="1"/>
        <end position="22"/>
    </location>
</feature>
<dbReference type="Gene3D" id="2.30.30.100">
    <property type="match status" value="1"/>
</dbReference>
<evidence type="ECO:0000259" key="2">
    <source>
        <dbReference type="Pfam" id="PF16917"/>
    </source>
</evidence>
<name>A0ABQ6LLZ5_9RHOB</name>
<proteinExistence type="predicted"/>
<dbReference type="Pfam" id="PF16917">
    <property type="entry name" value="BPL_LplA_LipB_2"/>
    <property type="match status" value="1"/>
</dbReference>
<protein>
    <recommendedName>
        <fullName evidence="2">BPL/LPL catalytic domain-containing protein</fullName>
    </recommendedName>
</protein>
<dbReference type="Gene3D" id="3.30.930.10">
    <property type="entry name" value="Bira Bifunctional Protein, Domain 2"/>
    <property type="match status" value="1"/>
</dbReference>
<dbReference type="EMBL" id="BSYI01000032">
    <property type="protein sequence ID" value="GMG84227.1"/>
    <property type="molecule type" value="Genomic_DNA"/>
</dbReference>
<feature type="domain" description="BPL/LPL catalytic" evidence="2">
    <location>
        <begin position="10"/>
        <end position="191"/>
    </location>
</feature>
<dbReference type="InterPro" id="IPR045864">
    <property type="entry name" value="aa-tRNA-synth_II/BPL/LPL"/>
</dbReference>